<name>I7GLM1_MACFA</name>
<dbReference type="AlphaFoldDB" id="I7GLM1"/>
<evidence type="ECO:0000313" key="1">
    <source>
        <dbReference type="EMBL" id="BAE88453.1"/>
    </source>
</evidence>
<proteinExistence type="evidence at transcript level"/>
<accession>I7GLM1</accession>
<organism evidence="1">
    <name type="scientific">Macaca fascicularis</name>
    <name type="common">Crab-eating macaque</name>
    <name type="synonym">Cynomolgus monkey</name>
    <dbReference type="NCBI Taxonomy" id="9541"/>
    <lineage>
        <taxon>Eukaryota</taxon>
        <taxon>Metazoa</taxon>
        <taxon>Chordata</taxon>
        <taxon>Craniata</taxon>
        <taxon>Vertebrata</taxon>
        <taxon>Euteleostomi</taxon>
        <taxon>Mammalia</taxon>
        <taxon>Eutheria</taxon>
        <taxon>Euarchontoglires</taxon>
        <taxon>Primates</taxon>
        <taxon>Haplorrhini</taxon>
        <taxon>Catarrhini</taxon>
        <taxon>Cercopithecidae</taxon>
        <taxon>Cercopithecinae</taxon>
        <taxon>Macaca</taxon>
    </lineage>
</organism>
<protein>
    <submittedName>
        <fullName evidence="1">Macaca fascicularis brain cDNA, clone: QbsA-10582</fullName>
    </submittedName>
</protein>
<sequence length="38" mass="4712">MPIDCFWYVQQRKYHPSNLEIGLYYGINKFEKQMIKDD</sequence>
<dbReference type="EMBL" id="AB171390">
    <property type="protein sequence ID" value="BAE88453.1"/>
    <property type="molecule type" value="mRNA"/>
</dbReference>
<reference evidence="1" key="1">
    <citation type="journal article" date="2007" name="PLoS Biol.">
        <title>Rate of evolution in brain-expressed genes in humans and other primates.</title>
        <authorList>
            <person name="Wang H.-Y."/>
            <person name="Chien H.-C."/>
            <person name="Osada N."/>
            <person name="Hashimoto K."/>
            <person name="Sugano S."/>
            <person name="Gojobori T."/>
            <person name="Chou C.-K."/>
            <person name="Tsai S.-F."/>
            <person name="Wu C.-I."/>
            <person name="Shen C.-K.J."/>
        </authorList>
    </citation>
    <scope>NUCLEOTIDE SEQUENCE</scope>
</reference>